<dbReference type="PROSITE" id="PS00128">
    <property type="entry name" value="GLYCOSYL_HYDROL_F22_1"/>
    <property type="match status" value="1"/>
</dbReference>
<dbReference type="PRINTS" id="PR00137">
    <property type="entry name" value="LYSOZYME"/>
</dbReference>
<dbReference type="SUPFAM" id="SSF53955">
    <property type="entry name" value="Lysozyme-like"/>
    <property type="match status" value="1"/>
</dbReference>
<organism evidence="6 7">
    <name type="scientific">Eublepharis macularius</name>
    <name type="common">Leopard gecko</name>
    <name type="synonym">Cyrtodactylus macularius</name>
    <dbReference type="NCBI Taxonomy" id="481883"/>
    <lineage>
        <taxon>Eukaryota</taxon>
        <taxon>Metazoa</taxon>
        <taxon>Chordata</taxon>
        <taxon>Craniata</taxon>
        <taxon>Vertebrata</taxon>
        <taxon>Euteleostomi</taxon>
        <taxon>Lepidosauria</taxon>
        <taxon>Squamata</taxon>
        <taxon>Bifurcata</taxon>
        <taxon>Gekkota</taxon>
        <taxon>Eublepharidae</taxon>
        <taxon>Eublepharinae</taxon>
        <taxon>Eublepharis</taxon>
    </lineage>
</organism>
<dbReference type="PROSITE" id="PS51348">
    <property type="entry name" value="GLYCOSYL_HYDROL_F22_2"/>
    <property type="match status" value="1"/>
</dbReference>
<feature type="domain" description="Glycosyl hydrolases family 22 (GH22)" evidence="5">
    <location>
        <begin position="94"/>
        <end position="112"/>
    </location>
</feature>
<evidence type="ECO:0000256" key="2">
    <source>
        <dbReference type="ARBA" id="ARBA00023157"/>
    </source>
</evidence>
<gene>
    <name evidence="7" type="primary">LOC129346334</name>
</gene>
<dbReference type="Pfam" id="PF00062">
    <property type="entry name" value="Lys"/>
    <property type="match status" value="1"/>
</dbReference>
<evidence type="ECO:0000313" key="6">
    <source>
        <dbReference type="Proteomes" id="UP001190640"/>
    </source>
</evidence>
<evidence type="ECO:0000256" key="4">
    <source>
        <dbReference type="SAM" id="SignalP"/>
    </source>
</evidence>
<evidence type="ECO:0000256" key="1">
    <source>
        <dbReference type="ARBA" id="ARBA00010859"/>
    </source>
</evidence>
<dbReference type="InterPro" id="IPR000974">
    <property type="entry name" value="Glyco_hydro_22_lys"/>
</dbReference>
<feature type="signal peptide" evidence="4">
    <location>
        <begin position="1"/>
        <end position="18"/>
    </location>
</feature>
<dbReference type="InterPro" id="IPR023346">
    <property type="entry name" value="Lysozyme-like_dom_sf"/>
</dbReference>
<dbReference type="CDD" id="cd16897">
    <property type="entry name" value="LYZ_C"/>
    <property type="match status" value="1"/>
</dbReference>
<dbReference type="Proteomes" id="UP001190640">
    <property type="component" value="Chromosome 19"/>
</dbReference>
<protein>
    <submittedName>
        <fullName evidence="7">Lysozyme C, milk isozyme-like</fullName>
    </submittedName>
</protein>
<dbReference type="Gene3D" id="1.10.530.10">
    <property type="match status" value="1"/>
</dbReference>
<keyword evidence="6" id="KW-1185">Reference proteome</keyword>
<dbReference type="GeneID" id="129346334"/>
<sequence length="147" mass="16472">MKVLSLALLFVLVAVNEARVFERCEAARTFKQHGLDGYEGYSLGNWVCLSYYESRFNTQAVGPPNSDGSRDYGIFQINSHWWCSNGQGPTANGCHTSCNSFLNDDITNDIECAKRIVRDPNKMGAWVAWRNHCKGRDLSRWTAGCGV</sequence>
<dbReference type="RefSeq" id="XP_054859657.1">
    <property type="nucleotide sequence ID" value="XM_055003682.1"/>
</dbReference>
<dbReference type="GO" id="GO:0003796">
    <property type="term" value="F:lysozyme activity"/>
    <property type="evidence" value="ECO:0007669"/>
    <property type="project" value="InterPro"/>
</dbReference>
<dbReference type="KEGG" id="emc:129346334"/>
<dbReference type="AlphaFoldDB" id="A0AA97KNX2"/>
<dbReference type="SMART" id="SM00263">
    <property type="entry name" value="LYZ1"/>
    <property type="match status" value="1"/>
</dbReference>
<dbReference type="PANTHER" id="PTHR11407">
    <property type="entry name" value="LYSOZYME C"/>
    <property type="match status" value="1"/>
</dbReference>
<accession>A0AA97KNX2</accession>
<dbReference type="FunFam" id="1.10.530.10:FF:000001">
    <property type="entry name" value="Lysozyme C"/>
    <property type="match status" value="1"/>
</dbReference>
<name>A0AA97KNX2_EUBMA</name>
<reference evidence="7" key="1">
    <citation type="submission" date="2025-08" db="UniProtKB">
        <authorList>
            <consortium name="RefSeq"/>
        </authorList>
    </citation>
    <scope>IDENTIFICATION</scope>
    <source>
        <tissue evidence="7">Blood</tissue>
    </source>
</reference>
<keyword evidence="2" id="KW-1015">Disulfide bond</keyword>
<dbReference type="PANTHER" id="PTHR11407:SF69">
    <property type="entry name" value="LYSOZYME C, MILK ISOZYME"/>
    <property type="match status" value="1"/>
</dbReference>
<comment type="similarity">
    <text evidence="1 3">Belongs to the glycosyl hydrolase 22 family.</text>
</comment>
<feature type="chain" id="PRO_5041733167" evidence="4">
    <location>
        <begin position="19"/>
        <end position="147"/>
    </location>
</feature>
<dbReference type="InterPro" id="IPR019799">
    <property type="entry name" value="Glyco_hydro_22_CS"/>
</dbReference>
<evidence type="ECO:0000256" key="3">
    <source>
        <dbReference type="RuleBase" id="RU004440"/>
    </source>
</evidence>
<evidence type="ECO:0000313" key="7">
    <source>
        <dbReference type="RefSeq" id="XP_054859657.1"/>
    </source>
</evidence>
<proteinExistence type="inferred from homology"/>
<evidence type="ECO:0000259" key="5">
    <source>
        <dbReference type="PROSITE" id="PS00128"/>
    </source>
</evidence>
<dbReference type="PRINTS" id="PR00135">
    <property type="entry name" value="LYZLACT"/>
</dbReference>
<keyword evidence="4" id="KW-0732">Signal</keyword>
<dbReference type="InterPro" id="IPR001916">
    <property type="entry name" value="Glyco_hydro_22"/>
</dbReference>